<dbReference type="GO" id="GO:0032993">
    <property type="term" value="C:protein-DNA complex"/>
    <property type="evidence" value="ECO:0007669"/>
    <property type="project" value="TreeGrafter"/>
</dbReference>
<evidence type="ECO:0000256" key="1">
    <source>
        <dbReference type="ARBA" id="ARBA00009437"/>
    </source>
</evidence>
<evidence type="ECO:0000256" key="2">
    <source>
        <dbReference type="ARBA" id="ARBA00023015"/>
    </source>
</evidence>
<feature type="domain" description="HTH lysR-type" evidence="5">
    <location>
        <begin position="1"/>
        <end position="58"/>
    </location>
</feature>
<dbReference type="PANTHER" id="PTHR30346:SF0">
    <property type="entry name" value="HCA OPERON TRANSCRIPTIONAL ACTIVATOR HCAR"/>
    <property type="match status" value="1"/>
</dbReference>
<sequence length="301" mass="33901">MEIFHLRYFVVVAEELNFSRAARKLHMAASPLSQRIKDLERELGHRLFRRSTHRVELTDAGAALLPLAREALEHFNAIPWRLREALGPRHRMALIGVPAGLHPDLRARVQELEERCRDRFDLKRWPGRTSDLIEAVHDGRLSLALVRLPVSDPALEVVRVLSEPLGAVVPADRFDGRDALSLTDLVDLPYVPVPPEAQPVYFEQLDQELRAAGVKKRLKPPQTDYSGVAEIVASSLGFTVSMLDPRSPMRNYSVENVAVLPIADFRPELQTGLIWRRDRACPGAELAGLVADAREVFRQMV</sequence>
<dbReference type="CDD" id="cd08414">
    <property type="entry name" value="PBP2_LTTR_aromatics_like"/>
    <property type="match status" value="1"/>
</dbReference>
<comment type="similarity">
    <text evidence="1">Belongs to the LysR transcriptional regulatory family.</text>
</comment>
<gene>
    <name evidence="6" type="ORF">AMETH_6175</name>
</gene>
<dbReference type="GO" id="GO:0003677">
    <property type="term" value="F:DNA binding"/>
    <property type="evidence" value="ECO:0007669"/>
    <property type="project" value="UniProtKB-KW"/>
</dbReference>
<keyword evidence="3" id="KW-0238">DNA-binding</keyword>
<dbReference type="Pfam" id="PF03466">
    <property type="entry name" value="LysR_substrate"/>
    <property type="match status" value="1"/>
</dbReference>
<evidence type="ECO:0000313" key="6">
    <source>
        <dbReference type="EMBL" id="AIJ26267.1"/>
    </source>
</evidence>
<dbReference type="STRING" id="1068978.AMETH_6175"/>
<evidence type="ECO:0000256" key="3">
    <source>
        <dbReference type="ARBA" id="ARBA00023125"/>
    </source>
</evidence>
<dbReference type="Pfam" id="PF00126">
    <property type="entry name" value="HTH_1"/>
    <property type="match status" value="1"/>
</dbReference>
<proteinExistence type="inferred from homology"/>
<dbReference type="KEGG" id="amq:AMETH_6175"/>
<dbReference type="Gene3D" id="1.10.10.10">
    <property type="entry name" value="Winged helix-like DNA-binding domain superfamily/Winged helix DNA-binding domain"/>
    <property type="match status" value="1"/>
</dbReference>
<dbReference type="PRINTS" id="PR00039">
    <property type="entry name" value="HTHLYSR"/>
</dbReference>
<protein>
    <submittedName>
        <fullName evidence="6">LysR family transcriptional regulator</fullName>
    </submittedName>
</protein>
<dbReference type="PANTHER" id="PTHR30346">
    <property type="entry name" value="TRANSCRIPTIONAL DUAL REGULATOR HCAR-RELATED"/>
    <property type="match status" value="1"/>
</dbReference>
<dbReference type="HOGENOM" id="CLU_039613_6_4_11"/>
<dbReference type="Gene3D" id="3.40.190.10">
    <property type="entry name" value="Periplasmic binding protein-like II"/>
    <property type="match status" value="2"/>
</dbReference>
<dbReference type="InterPro" id="IPR000847">
    <property type="entry name" value="LysR_HTH_N"/>
</dbReference>
<keyword evidence="7" id="KW-1185">Reference proteome</keyword>
<dbReference type="InterPro" id="IPR036390">
    <property type="entry name" value="WH_DNA-bd_sf"/>
</dbReference>
<dbReference type="SUPFAM" id="SSF46785">
    <property type="entry name" value="Winged helix' DNA-binding domain"/>
    <property type="match status" value="1"/>
</dbReference>
<evidence type="ECO:0000256" key="4">
    <source>
        <dbReference type="ARBA" id="ARBA00023163"/>
    </source>
</evidence>
<dbReference type="SUPFAM" id="SSF53850">
    <property type="entry name" value="Periplasmic binding protein-like II"/>
    <property type="match status" value="1"/>
</dbReference>
<reference evidence="6 7" key="1">
    <citation type="submission" date="2014-07" db="EMBL/GenBank/DDBJ databases">
        <title>Whole Genome Sequence of the Amycolatopsis methanolica 239.</title>
        <authorList>
            <person name="Tang B."/>
        </authorList>
    </citation>
    <scope>NUCLEOTIDE SEQUENCE [LARGE SCALE GENOMIC DNA]</scope>
    <source>
        <strain evidence="6 7">239</strain>
    </source>
</reference>
<evidence type="ECO:0000259" key="5">
    <source>
        <dbReference type="PROSITE" id="PS50931"/>
    </source>
</evidence>
<keyword evidence="4" id="KW-0804">Transcription</keyword>
<keyword evidence="2" id="KW-0805">Transcription regulation</keyword>
<organism evidence="6 7">
    <name type="scientific">Amycolatopsis methanolica 239</name>
    <dbReference type="NCBI Taxonomy" id="1068978"/>
    <lineage>
        <taxon>Bacteria</taxon>
        <taxon>Bacillati</taxon>
        <taxon>Actinomycetota</taxon>
        <taxon>Actinomycetes</taxon>
        <taxon>Pseudonocardiales</taxon>
        <taxon>Pseudonocardiaceae</taxon>
        <taxon>Amycolatopsis</taxon>
        <taxon>Amycolatopsis methanolica group</taxon>
    </lineage>
</organism>
<dbReference type="InterPro" id="IPR005119">
    <property type="entry name" value="LysR_subst-bd"/>
</dbReference>
<dbReference type="PATRIC" id="fig|1068978.7.peg.6635"/>
<dbReference type="OrthoDB" id="3176554at2"/>
<dbReference type="Proteomes" id="UP000062973">
    <property type="component" value="Chromosome"/>
</dbReference>
<dbReference type="AlphaFoldDB" id="A0A076N884"/>
<dbReference type="RefSeq" id="WP_017985100.1">
    <property type="nucleotide sequence ID" value="NZ_AQUL01000001.1"/>
</dbReference>
<accession>A0A076N884</accession>
<dbReference type="eggNOG" id="COG0583">
    <property type="taxonomic scope" value="Bacteria"/>
</dbReference>
<evidence type="ECO:0000313" key="7">
    <source>
        <dbReference type="Proteomes" id="UP000062973"/>
    </source>
</evidence>
<dbReference type="GO" id="GO:0003700">
    <property type="term" value="F:DNA-binding transcription factor activity"/>
    <property type="evidence" value="ECO:0007669"/>
    <property type="project" value="InterPro"/>
</dbReference>
<dbReference type="FunFam" id="1.10.10.10:FF:000001">
    <property type="entry name" value="LysR family transcriptional regulator"/>
    <property type="match status" value="1"/>
</dbReference>
<dbReference type="InterPro" id="IPR036388">
    <property type="entry name" value="WH-like_DNA-bd_sf"/>
</dbReference>
<dbReference type="PROSITE" id="PS50931">
    <property type="entry name" value="HTH_LYSR"/>
    <property type="match status" value="1"/>
</dbReference>
<dbReference type="EMBL" id="CP009110">
    <property type="protein sequence ID" value="AIJ26267.1"/>
    <property type="molecule type" value="Genomic_DNA"/>
</dbReference>
<name>A0A076N884_AMYME</name>